<reference evidence="22" key="1">
    <citation type="submission" date="2020-10" db="EMBL/GenBank/DDBJ databases">
        <title>Feather gene expression reveals the developmental basis of iridescence in African starlings.</title>
        <authorList>
            <person name="Rubenstein D.R."/>
        </authorList>
    </citation>
    <scope>NUCLEOTIDE SEQUENCE</scope>
    <source>
        <strain evidence="22">SS15</strain>
        <tissue evidence="22">Liver</tissue>
    </source>
</reference>
<feature type="transmembrane region" description="Helical" evidence="20">
    <location>
        <begin position="687"/>
        <end position="709"/>
    </location>
</feature>
<evidence type="ECO:0000256" key="15">
    <source>
        <dbReference type="ARBA" id="ARBA00023224"/>
    </source>
</evidence>
<dbReference type="InterPro" id="IPR017452">
    <property type="entry name" value="GPCR_Rhodpsn_7TM"/>
</dbReference>
<reference evidence="23" key="3">
    <citation type="submission" date="2022-01" db="EMBL/GenBank/DDBJ databases">
        <authorList>
            <person name="Rubenstein D.R."/>
        </authorList>
    </citation>
    <scope>NUCLEOTIDE SEQUENCE</scope>
    <source>
        <strain evidence="23">SS15</strain>
        <tissue evidence="23">Liver</tissue>
    </source>
</reference>
<dbReference type="SMART" id="SM01381">
    <property type="entry name" value="7TM_GPCR_Srsx"/>
    <property type="match status" value="1"/>
</dbReference>
<feature type="region of interest" description="Disordered" evidence="19">
    <location>
        <begin position="1"/>
        <end position="62"/>
    </location>
</feature>
<evidence type="ECO:0000256" key="8">
    <source>
        <dbReference type="ARBA" id="ARBA00022989"/>
    </source>
</evidence>
<feature type="transmembrane region" description="Helical" evidence="20">
    <location>
        <begin position="191"/>
        <end position="215"/>
    </location>
</feature>
<evidence type="ECO:0000313" key="24">
    <source>
        <dbReference type="Proteomes" id="UP000618051"/>
    </source>
</evidence>
<dbReference type="EMBL" id="JADDUC010000021">
    <property type="protein sequence ID" value="KAG0125410.1"/>
    <property type="molecule type" value="Genomic_DNA"/>
</dbReference>
<organism evidence="22">
    <name type="scientific">Lamprotornis superbus</name>
    <dbReference type="NCBI Taxonomy" id="245042"/>
    <lineage>
        <taxon>Eukaryota</taxon>
        <taxon>Metazoa</taxon>
        <taxon>Chordata</taxon>
        <taxon>Craniata</taxon>
        <taxon>Vertebrata</taxon>
        <taxon>Euteleostomi</taxon>
        <taxon>Archelosauria</taxon>
        <taxon>Archosauria</taxon>
        <taxon>Dinosauria</taxon>
        <taxon>Saurischia</taxon>
        <taxon>Theropoda</taxon>
        <taxon>Coelurosauria</taxon>
        <taxon>Aves</taxon>
        <taxon>Neognathae</taxon>
        <taxon>Neoaves</taxon>
        <taxon>Telluraves</taxon>
        <taxon>Australaves</taxon>
        <taxon>Passeriformes</taxon>
        <taxon>Sturnidae</taxon>
        <taxon>Lamprotornis</taxon>
    </lineage>
</organism>
<evidence type="ECO:0000313" key="22">
    <source>
        <dbReference type="EMBL" id="KAG0125410.1"/>
    </source>
</evidence>
<dbReference type="AlphaFoldDB" id="A0A835U1D4"/>
<dbReference type="InterPro" id="IPR047160">
    <property type="entry name" value="GP183-like"/>
</dbReference>
<feature type="domain" description="G-protein coupled receptors family 1 profile" evidence="21">
    <location>
        <begin position="667"/>
        <end position="914"/>
    </location>
</feature>
<feature type="transmembrane region" description="Helical" evidence="20">
    <location>
        <begin position="654"/>
        <end position="675"/>
    </location>
</feature>
<evidence type="ECO:0000256" key="6">
    <source>
        <dbReference type="ARBA" id="ARBA00022692"/>
    </source>
</evidence>
<dbReference type="PANTHER" id="PTHR24237">
    <property type="entry name" value="G-PROTEIN COUPLED RECEPTOR"/>
    <property type="match status" value="1"/>
</dbReference>
<keyword evidence="24" id="KW-1185">Reference proteome</keyword>
<evidence type="ECO:0000256" key="4">
    <source>
        <dbReference type="ARBA" id="ARBA00022475"/>
    </source>
</evidence>
<keyword evidence="8 20" id="KW-1133">Transmembrane helix</keyword>
<dbReference type="CDD" id="cd15159">
    <property type="entry name" value="7tmA_EBI2"/>
    <property type="match status" value="1"/>
</dbReference>
<keyword evidence="10" id="KW-1064">Adaptive immunity</keyword>
<evidence type="ECO:0000256" key="10">
    <source>
        <dbReference type="ARBA" id="ARBA00023130"/>
    </source>
</evidence>
<keyword evidence="5" id="KW-0597">Phosphoprotein</keyword>
<dbReference type="EMBL" id="JADDUC020000002">
    <property type="protein sequence ID" value="KAI1241774.1"/>
    <property type="molecule type" value="Genomic_DNA"/>
</dbReference>
<feature type="transmembrane region" description="Helical" evidence="20">
    <location>
        <begin position="268"/>
        <end position="289"/>
    </location>
</feature>
<feature type="compositionally biased region" description="Polar residues" evidence="19">
    <location>
        <begin position="9"/>
        <end position="62"/>
    </location>
</feature>
<evidence type="ECO:0000256" key="14">
    <source>
        <dbReference type="ARBA" id="ARBA00023180"/>
    </source>
</evidence>
<keyword evidence="12" id="KW-1015">Disulfide bond</keyword>
<keyword evidence="13 18" id="KW-0675">Receptor</keyword>
<dbReference type="PROSITE" id="PS00237">
    <property type="entry name" value="G_PROTEIN_RECEP_F1_1"/>
    <property type="match status" value="2"/>
</dbReference>
<sequence length="952" mass="108580">MKTKFDSGMSLQQQSEAGTQKRQYTSQEESSQGARPMCSTSTETPAPNSTEELTPISSHSTEALSQITELSEVVQNNKQWGYSRVHYSCYEKGGIRSSPVKAESNGHALTLEISYDRSTELPATTLVAEMDPFTASDTNISTCDLYEHKDTARILLSVFYGSILILGVLGNTIALTVIFKNRKKINSTTLYSTNLVFSDLLFCIALPTRIAYYALGFHWPFGEALCRITALLFYINTYAGVNFMTCLSIDRFFAVVHPFRYKIRRIKYAKGICIFVWFLVFSQTFPLLIQSMSHEENERTTCMEYPNFEKIEHLPFILLAACLIGYLIPLGIILFCYSQISCKLFQTAKENPLTEKSGINKKAINTIIFVIIVFIICFTPYHVAIIQHMIKKLQQEPLCTEKKIFQKSLHYTVFLMNFNCCLDPFIYFFACKGYKRTVLKILRRQVSVSISSAARSHHEESSRDAGETQMTLFSQHPHPSPLSQEHRESCPQLANLEAKHTAESNQLRTTAHGESPGVRDLSTRQYKHWARNCRAVKRNQIQEHYYKTLCQSLAPTMLNLPRGAPNQPDALLCSRHRAASSPSGLCQPLYHHVTSTPPQHTKLHKPNTLLLVHLHQGQIQKVESLKGEEELKTAPYQTEAEENSHPEEYKIASLVFYSFVFTVGLLVNATALWVFSCTTKKRTTITVYMMNVALLDLVFIFSLPFRIIYHGTETWPFGDTFCRILGAFTVFYPAIALWLLAFISVDRFMAIVQPKHVKELKNTKKAVLACTGIWIMTLSTTSPLVFLRSDPDQASNFTTCMKMLDIIHLKEVNTLNFCRLIFFFLIPLFIMMGCYLVIIYNFIHGKTSKLKPKAKERSIRIIVTLIAQVLICFVPFHICFAFLMLQDENTSYNPWAAFTTFLMNLSTCLDVILYYIVSKQFQARVISVILYRNYLRSVRRKSFRTGSKIGGL</sequence>
<evidence type="ECO:0000256" key="20">
    <source>
        <dbReference type="SAM" id="Phobius"/>
    </source>
</evidence>
<feature type="transmembrane region" description="Helical" evidence="20">
    <location>
        <begin position="316"/>
        <end position="337"/>
    </location>
</feature>
<dbReference type="FunFam" id="1.20.1070.10:FF:000017">
    <property type="entry name" value="lysophosphatidic acid receptor 4"/>
    <property type="match status" value="1"/>
</dbReference>
<dbReference type="GO" id="GO:0005886">
    <property type="term" value="C:plasma membrane"/>
    <property type="evidence" value="ECO:0007669"/>
    <property type="project" value="UniProtKB-SubCell"/>
</dbReference>
<evidence type="ECO:0000256" key="3">
    <source>
        <dbReference type="ARBA" id="ARBA00017623"/>
    </source>
</evidence>
<keyword evidence="16" id="KW-0968">Cytoplasmic vesicle</keyword>
<feature type="transmembrane region" description="Helical" evidence="20">
    <location>
        <begin position="895"/>
        <end position="917"/>
    </location>
</feature>
<comment type="subcellular location">
    <subcellularLocation>
        <location evidence="2">Cell membrane</location>
        <topology evidence="2">Multi-pass membrane protein</topology>
    </subcellularLocation>
    <subcellularLocation>
        <location evidence="1">Cytoplasmic vesicle membrane</location>
    </subcellularLocation>
</comment>
<feature type="transmembrane region" description="Helical" evidence="20">
    <location>
        <begin position="235"/>
        <end position="256"/>
    </location>
</feature>
<dbReference type="FunFam" id="1.20.1070.10:FF:000176">
    <property type="entry name" value="N-arachidonyl glycine receptor"/>
    <property type="match status" value="1"/>
</dbReference>
<name>A0A835U1D4_9PASS</name>
<evidence type="ECO:0000256" key="7">
    <source>
        <dbReference type="ARBA" id="ARBA00022859"/>
    </source>
</evidence>
<feature type="transmembrane region" description="Helical" evidence="20">
    <location>
        <begin position="363"/>
        <end position="383"/>
    </location>
</feature>
<feature type="transmembrane region" description="Helical" evidence="20">
    <location>
        <begin position="820"/>
        <end position="840"/>
    </location>
</feature>
<feature type="transmembrane region" description="Helical" evidence="20">
    <location>
        <begin position="766"/>
        <end position="787"/>
    </location>
</feature>
<evidence type="ECO:0000256" key="2">
    <source>
        <dbReference type="ARBA" id="ARBA00004651"/>
    </source>
</evidence>
<dbReference type="PRINTS" id="PR00237">
    <property type="entry name" value="GPCRRHODOPSN"/>
</dbReference>
<dbReference type="GO" id="GO:0008142">
    <property type="term" value="F:oxysterol binding"/>
    <property type="evidence" value="ECO:0007669"/>
    <property type="project" value="InterPro"/>
</dbReference>
<accession>A0A835U1D4</accession>
<evidence type="ECO:0000256" key="11">
    <source>
        <dbReference type="ARBA" id="ARBA00023136"/>
    </source>
</evidence>
<dbReference type="PROSITE" id="PS50262">
    <property type="entry name" value="G_PROTEIN_RECEP_F1_2"/>
    <property type="match status" value="2"/>
</dbReference>
<feature type="domain" description="G-protein coupled receptors family 1 profile" evidence="21">
    <location>
        <begin position="170"/>
        <end position="427"/>
    </location>
</feature>
<proteinExistence type="inferred from homology"/>
<evidence type="ECO:0000256" key="9">
    <source>
        <dbReference type="ARBA" id="ARBA00023040"/>
    </source>
</evidence>
<keyword evidence="11 20" id="KW-0472">Membrane</keyword>
<evidence type="ECO:0000256" key="17">
    <source>
        <dbReference type="ARBA" id="ARBA00033081"/>
    </source>
</evidence>
<dbReference type="InterPro" id="IPR028335">
    <property type="entry name" value="GPR18"/>
</dbReference>
<dbReference type="GO" id="GO:0030659">
    <property type="term" value="C:cytoplasmic vesicle membrane"/>
    <property type="evidence" value="ECO:0007669"/>
    <property type="project" value="UniProtKB-SubCell"/>
</dbReference>
<evidence type="ECO:0000256" key="19">
    <source>
        <dbReference type="SAM" id="MobiDB-lite"/>
    </source>
</evidence>
<dbReference type="Pfam" id="PF00001">
    <property type="entry name" value="7tm_1"/>
    <property type="match status" value="2"/>
</dbReference>
<comment type="similarity">
    <text evidence="18">Belongs to the G-protein coupled receptor 1 family.</text>
</comment>
<dbReference type="GO" id="GO:0004930">
    <property type="term" value="F:G protein-coupled receptor activity"/>
    <property type="evidence" value="ECO:0007669"/>
    <property type="project" value="UniProtKB-KW"/>
</dbReference>
<evidence type="ECO:0000256" key="5">
    <source>
        <dbReference type="ARBA" id="ARBA00022553"/>
    </source>
</evidence>
<evidence type="ECO:0000256" key="18">
    <source>
        <dbReference type="RuleBase" id="RU000688"/>
    </source>
</evidence>
<dbReference type="OrthoDB" id="10021141at2759"/>
<dbReference type="CDD" id="cd15166">
    <property type="entry name" value="7tmA_NAGly_R_GPR18"/>
    <property type="match status" value="1"/>
</dbReference>
<dbReference type="PRINTS" id="PR01157">
    <property type="entry name" value="P2YPURNOCPTR"/>
</dbReference>
<dbReference type="Proteomes" id="UP000618051">
    <property type="component" value="Unassembled WGS sequence"/>
</dbReference>
<feature type="transmembrane region" description="Helical" evidence="20">
    <location>
        <begin position="158"/>
        <end position="179"/>
    </location>
</feature>
<keyword evidence="4" id="KW-1003">Cell membrane</keyword>
<keyword evidence="14" id="KW-0325">Glycoprotein</keyword>
<evidence type="ECO:0000256" key="13">
    <source>
        <dbReference type="ARBA" id="ARBA00023170"/>
    </source>
</evidence>
<protein>
    <recommendedName>
        <fullName evidence="3">N-arachidonyl glycine receptor</fullName>
    </recommendedName>
    <alternativeName>
        <fullName evidence="17">G-protein coupled receptor 18</fullName>
    </alternativeName>
</protein>
<dbReference type="InterPro" id="IPR000276">
    <property type="entry name" value="GPCR_Rhodpsn"/>
</dbReference>
<reference evidence="23 24" key="2">
    <citation type="journal article" date="2021" name="J. Hered.">
        <title>Feather Gene Expression Elucidates the Developmental Basis of Plumage Iridescence in African Starlings.</title>
        <authorList>
            <person name="Rubenstein D.R."/>
            <person name="Corvelo A."/>
            <person name="MacManes M.D."/>
            <person name="Maia R."/>
            <person name="Narzisi G."/>
            <person name="Rousaki A."/>
            <person name="Vandenabeele P."/>
            <person name="Shawkey M.D."/>
            <person name="Solomon J."/>
        </authorList>
    </citation>
    <scope>NUCLEOTIDE SEQUENCE [LARGE SCALE GENOMIC DNA]</scope>
    <source>
        <strain evidence="23">SS15</strain>
    </source>
</reference>
<comment type="caution">
    <text evidence="22">The sequence shown here is derived from an EMBL/GenBank/DDBJ whole genome shotgun (WGS) entry which is preliminary data.</text>
</comment>
<evidence type="ECO:0000256" key="1">
    <source>
        <dbReference type="ARBA" id="ARBA00004156"/>
    </source>
</evidence>
<evidence type="ECO:0000313" key="23">
    <source>
        <dbReference type="EMBL" id="KAI1241774.1"/>
    </source>
</evidence>
<gene>
    <name evidence="23" type="ORF">IHE44_0005265</name>
    <name evidence="22" type="ORF">IHE44_005393</name>
</gene>
<keyword evidence="7" id="KW-0391">Immunity</keyword>
<feature type="transmembrane region" description="Helical" evidence="20">
    <location>
        <begin position="724"/>
        <end position="745"/>
    </location>
</feature>
<evidence type="ECO:0000256" key="12">
    <source>
        <dbReference type="ARBA" id="ARBA00023157"/>
    </source>
</evidence>
<dbReference type="SUPFAM" id="SSF81321">
    <property type="entry name" value="Family A G protein-coupled receptor-like"/>
    <property type="match status" value="2"/>
</dbReference>
<evidence type="ECO:0000256" key="16">
    <source>
        <dbReference type="ARBA" id="ARBA00023329"/>
    </source>
</evidence>
<keyword evidence="9 18" id="KW-0297">G-protein coupled receptor</keyword>
<feature type="transmembrane region" description="Helical" evidence="20">
    <location>
        <begin position="861"/>
        <end position="883"/>
    </location>
</feature>
<keyword evidence="6 18" id="KW-0812">Transmembrane</keyword>
<dbReference type="Gene3D" id="1.20.1070.10">
    <property type="entry name" value="Rhodopsin 7-helix transmembrane proteins"/>
    <property type="match status" value="2"/>
</dbReference>
<keyword evidence="15 18" id="KW-0807">Transducer</keyword>
<dbReference type="GO" id="GO:0002312">
    <property type="term" value="P:B cell activation involved in immune response"/>
    <property type="evidence" value="ECO:0007669"/>
    <property type="project" value="TreeGrafter"/>
</dbReference>
<dbReference type="PANTHER" id="PTHR24237:SF7">
    <property type="entry name" value="G-PROTEIN COUPLED RECEPTOR 183"/>
    <property type="match status" value="1"/>
</dbReference>
<evidence type="ECO:0000259" key="21">
    <source>
        <dbReference type="PROSITE" id="PS50262"/>
    </source>
</evidence>
<dbReference type="GO" id="GO:0002250">
    <property type="term" value="P:adaptive immune response"/>
    <property type="evidence" value="ECO:0007669"/>
    <property type="project" value="UniProtKB-KW"/>
</dbReference>